<dbReference type="InterPro" id="IPR036105">
    <property type="entry name" value="DiNase_FeMo-co_biosyn_sf"/>
</dbReference>
<protein>
    <submittedName>
        <fullName evidence="2">DUF134 domain-containing protein</fullName>
    </submittedName>
</protein>
<feature type="domain" description="Dinitrogenase iron-molybdenum cofactor biosynthesis" evidence="1">
    <location>
        <begin position="143"/>
        <end position="231"/>
    </location>
</feature>
<organism evidence="2 3">
    <name type="scientific">Mitsuokella multacida</name>
    <dbReference type="NCBI Taxonomy" id="52226"/>
    <lineage>
        <taxon>Bacteria</taxon>
        <taxon>Bacillati</taxon>
        <taxon>Bacillota</taxon>
        <taxon>Negativicutes</taxon>
        <taxon>Selenomonadales</taxon>
        <taxon>Selenomonadaceae</taxon>
        <taxon>Mitsuokella</taxon>
    </lineage>
</organism>
<dbReference type="InterPro" id="IPR002852">
    <property type="entry name" value="UPF0251"/>
</dbReference>
<dbReference type="Proteomes" id="UP000283442">
    <property type="component" value="Unassembled WGS sequence"/>
</dbReference>
<dbReference type="PANTHER" id="PTHR42983">
    <property type="entry name" value="DINITROGENASE IRON-MOLYBDENUM COFACTOR PROTEIN-RELATED"/>
    <property type="match status" value="1"/>
</dbReference>
<evidence type="ECO:0000313" key="2">
    <source>
        <dbReference type="EMBL" id="RHF50826.1"/>
    </source>
</evidence>
<evidence type="ECO:0000313" key="3">
    <source>
        <dbReference type="Proteomes" id="UP000283442"/>
    </source>
</evidence>
<dbReference type="SUPFAM" id="SSF53146">
    <property type="entry name" value="Nitrogenase accessory factor-like"/>
    <property type="match status" value="1"/>
</dbReference>
<dbReference type="Gene3D" id="1.10.10.10">
    <property type="entry name" value="Winged helix-like DNA-binding domain superfamily/Winged helix DNA-binding domain"/>
    <property type="match status" value="1"/>
</dbReference>
<dbReference type="Pfam" id="PF02579">
    <property type="entry name" value="Nitro_FeMo-Co"/>
    <property type="match status" value="1"/>
</dbReference>
<dbReference type="EMBL" id="QRHE01000010">
    <property type="protein sequence ID" value="RHF50826.1"/>
    <property type="molecule type" value="Genomic_DNA"/>
</dbReference>
<dbReference type="AlphaFoldDB" id="A0A414NUN1"/>
<dbReference type="PANTHER" id="PTHR42983:SF1">
    <property type="entry name" value="IRON-MOLYBDENUM PROTEIN"/>
    <property type="match status" value="1"/>
</dbReference>
<accession>A0A414NUN1</accession>
<dbReference type="CDD" id="cd00851">
    <property type="entry name" value="MTH1175"/>
    <property type="match status" value="1"/>
</dbReference>
<dbReference type="RefSeq" id="WP_118176490.1">
    <property type="nucleotide sequence ID" value="NZ_JAQEAO010000007.1"/>
</dbReference>
<comment type="caution">
    <text evidence="2">The sequence shown here is derived from an EMBL/GenBank/DDBJ whole genome shotgun (WGS) entry which is preliminary data.</text>
</comment>
<proteinExistence type="predicted"/>
<sequence length="262" mass="28652">MGRLAKARRVCVMPRYVRFAPQPDEAKAPVQMEVEDYECIRLMDYLGMTQEECAEQMGVARTTVQAIYMRARRRLAGALVEGRPLEITGGNFELCPRADHACGRRCNKTLSDISTVLPTDSPTVLNTEMQKGRITMRLAIPYDDGQVFQHFGRSEQFKLYEVNDGTVGPSRILENSGAGHGALVTLLAQEHVDVLICGGIGAGAQNALKEAGIRFYGGVQGEADKAAADFAAGRLAYDPAVHCEHHGEGHDHGHGHNCHHQD</sequence>
<dbReference type="Pfam" id="PF02001">
    <property type="entry name" value="DUF134"/>
    <property type="match status" value="1"/>
</dbReference>
<dbReference type="InterPro" id="IPR013324">
    <property type="entry name" value="RNA_pol_sigma_r3/r4-like"/>
</dbReference>
<dbReference type="InterPro" id="IPR033913">
    <property type="entry name" value="MTH1175_dom"/>
</dbReference>
<evidence type="ECO:0000259" key="1">
    <source>
        <dbReference type="Pfam" id="PF02579"/>
    </source>
</evidence>
<reference evidence="2 3" key="1">
    <citation type="submission" date="2018-08" db="EMBL/GenBank/DDBJ databases">
        <title>A genome reference for cultivated species of the human gut microbiota.</title>
        <authorList>
            <person name="Zou Y."/>
            <person name="Xue W."/>
            <person name="Luo G."/>
        </authorList>
    </citation>
    <scope>NUCLEOTIDE SEQUENCE [LARGE SCALE GENOMIC DNA]</scope>
    <source>
        <strain evidence="2 3">AM25-21AC</strain>
    </source>
</reference>
<dbReference type="InterPro" id="IPR003731">
    <property type="entry name" value="Di-Nase_FeMo-co_biosynth"/>
</dbReference>
<dbReference type="OrthoDB" id="280278at2"/>
<dbReference type="InterPro" id="IPR036388">
    <property type="entry name" value="WH-like_DNA-bd_sf"/>
</dbReference>
<dbReference type="SUPFAM" id="SSF88659">
    <property type="entry name" value="Sigma3 and sigma4 domains of RNA polymerase sigma factors"/>
    <property type="match status" value="1"/>
</dbReference>
<gene>
    <name evidence="2" type="ORF">DW674_09285</name>
</gene>
<name>A0A414NUN1_9FIRM</name>
<dbReference type="Gene3D" id="3.30.420.130">
    <property type="entry name" value="Dinitrogenase iron-molybdenum cofactor biosynthesis domain"/>
    <property type="match status" value="1"/>
</dbReference>